<dbReference type="EMBL" id="JACOGD010000003">
    <property type="protein sequence ID" value="MBC3931498.1"/>
    <property type="molecule type" value="Genomic_DNA"/>
</dbReference>
<dbReference type="RefSeq" id="WP_186903239.1">
    <property type="nucleotide sequence ID" value="NZ_JACOGD010000003.1"/>
</dbReference>
<keyword evidence="3" id="KW-1185">Reference proteome</keyword>
<evidence type="ECO:0000313" key="3">
    <source>
        <dbReference type="Proteomes" id="UP000654304"/>
    </source>
</evidence>
<feature type="compositionally biased region" description="Basic residues" evidence="1">
    <location>
        <begin position="214"/>
        <end position="235"/>
    </location>
</feature>
<comment type="caution">
    <text evidence="2">The sequence shown here is derived from an EMBL/GenBank/DDBJ whole genome shotgun (WGS) entry which is preliminary data.</text>
</comment>
<dbReference type="Proteomes" id="UP000654304">
    <property type="component" value="Unassembled WGS sequence"/>
</dbReference>
<reference evidence="2 3" key="1">
    <citation type="submission" date="2020-08" db="EMBL/GenBank/DDBJ databases">
        <title>Novel species isolated from subtropical streams in China.</title>
        <authorList>
            <person name="Lu H."/>
        </authorList>
    </citation>
    <scope>NUCLEOTIDE SEQUENCE [LARGE SCALE GENOMIC DNA]</scope>
    <source>
        <strain evidence="2 3">CY22W</strain>
    </source>
</reference>
<sequence length="235" mass="26890">MTEFMGAAKFAALIGGNDLASRYQERLNIYISQDYEEFIRILYDDLDGLINQFQANPQYRYEKSEDQITAEFVCNLCTAGYDANHDQSSGGHVDLIVKIGRLTWIGEAKKDQKFDEGFRQLCTRYRPAGGNFDHVHAGMLLYCCSGSNILKQKENWENKLKTLAPEFEEITTKPCPKNMNMFYSKHIHDVTGRQFLVRHMPVALQFRPTDASARKSKVKKATSKTTKTSRKKPVV</sequence>
<name>A0ABR7A438_9BURK</name>
<gene>
    <name evidence="2" type="ORF">H8K43_07450</name>
</gene>
<evidence type="ECO:0000256" key="1">
    <source>
        <dbReference type="SAM" id="MobiDB-lite"/>
    </source>
</evidence>
<organism evidence="2 3">
    <name type="scientific">Undibacterium curvum</name>
    <dbReference type="NCBI Taxonomy" id="2762294"/>
    <lineage>
        <taxon>Bacteria</taxon>
        <taxon>Pseudomonadati</taxon>
        <taxon>Pseudomonadota</taxon>
        <taxon>Betaproteobacteria</taxon>
        <taxon>Burkholderiales</taxon>
        <taxon>Oxalobacteraceae</taxon>
        <taxon>Undibacterium</taxon>
    </lineage>
</organism>
<feature type="region of interest" description="Disordered" evidence="1">
    <location>
        <begin position="208"/>
        <end position="235"/>
    </location>
</feature>
<accession>A0ABR7A438</accession>
<evidence type="ECO:0000313" key="2">
    <source>
        <dbReference type="EMBL" id="MBC3931498.1"/>
    </source>
</evidence>
<proteinExistence type="predicted"/>
<protein>
    <submittedName>
        <fullName evidence="2">Uncharacterized protein</fullName>
    </submittedName>
</protein>